<proteinExistence type="inferred from homology"/>
<keyword evidence="2 8" id="KW-0436">Ligase</keyword>
<evidence type="ECO:0000256" key="1">
    <source>
        <dbReference type="ARBA" id="ARBA00022490"/>
    </source>
</evidence>
<dbReference type="CDD" id="cd01740">
    <property type="entry name" value="GATase1_FGAR_AT"/>
    <property type="match status" value="1"/>
</dbReference>
<dbReference type="Gene3D" id="3.40.50.880">
    <property type="match status" value="1"/>
</dbReference>
<keyword evidence="7 8" id="KW-0315">Glutamine amidotransferase</keyword>
<dbReference type="GO" id="GO:0004642">
    <property type="term" value="F:phosphoribosylformylglycinamidine synthase activity"/>
    <property type="evidence" value="ECO:0007669"/>
    <property type="project" value="UniProtKB-UniRule"/>
</dbReference>
<reference evidence="9 10" key="1">
    <citation type="submission" date="2019-08" db="EMBL/GenBank/DDBJ databases">
        <title>Genomic characterization of a novel candidate phylum (ARYD3) from a high temperature, high salinity tertiary oil reservoir in north central Oklahoma, USA.</title>
        <authorList>
            <person name="Youssef N.H."/>
            <person name="Yadav A."/>
            <person name="Elshahed M.S."/>
        </authorList>
    </citation>
    <scope>NUCLEOTIDE SEQUENCE [LARGE SCALE GENOMIC DNA]</scope>
    <source>
        <strain evidence="9">ARYD1</strain>
    </source>
</reference>
<dbReference type="PIRSF" id="PIRSF001586">
    <property type="entry name" value="FGAM_synth_I"/>
    <property type="match status" value="1"/>
</dbReference>
<dbReference type="SUPFAM" id="SSF52317">
    <property type="entry name" value="Class I glutamine amidotransferase-like"/>
    <property type="match status" value="1"/>
</dbReference>
<evidence type="ECO:0000256" key="6">
    <source>
        <dbReference type="ARBA" id="ARBA00022840"/>
    </source>
</evidence>
<evidence type="ECO:0000256" key="2">
    <source>
        <dbReference type="ARBA" id="ARBA00022598"/>
    </source>
</evidence>
<evidence type="ECO:0000313" key="9">
    <source>
        <dbReference type="EMBL" id="TYB32451.1"/>
    </source>
</evidence>
<dbReference type="UniPathway" id="UPA00074">
    <property type="reaction ID" value="UER00128"/>
</dbReference>
<dbReference type="PANTHER" id="PTHR47552:SF1">
    <property type="entry name" value="PHOSPHORIBOSYLFORMYLGLYCINAMIDINE SYNTHASE SUBUNIT PURQ"/>
    <property type="match status" value="1"/>
</dbReference>
<dbReference type="HAMAP" id="MF_00421">
    <property type="entry name" value="PurQ"/>
    <property type="match status" value="1"/>
</dbReference>
<dbReference type="RefSeq" id="WP_303702044.1">
    <property type="nucleotide sequence ID" value="NZ_VSIV01000357.1"/>
</dbReference>
<evidence type="ECO:0000256" key="3">
    <source>
        <dbReference type="ARBA" id="ARBA00022741"/>
    </source>
</evidence>
<comment type="catalytic activity">
    <reaction evidence="8">
        <text>L-glutamine + H2O = L-glutamate + NH4(+)</text>
        <dbReference type="Rhea" id="RHEA:15889"/>
        <dbReference type="ChEBI" id="CHEBI:15377"/>
        <dbReference type="ChEBI" id="CHEBI:28938"/>
        <dbReference type="ChEBI" id="CHEBI:29985"/>
        <dbReference type="ChEBI" id="CHEBI:58359"/>
        <dbReference type="EC" id="3.5.1.2"/>
    </reaction>
</comment>
<feature type="active site" description="Nucleophile" evidence="8">
    <location>
        <position position="86"/>
    </location>
</feature>
<sequence>MKAGVVVFPGSNCDHDCYYALNSILGIDTEYIWHKEGSVEGFDLLVLPGGFSYGDYLRCGAIAKHSPVVDAVVDFAEKGGHVLGICNGFQVLTETGLLPGALIRNKNLKFICEYVSVIVENAKTEFTSYYNDGEILDIPIAHMDGNYFIDEKGLNDLLENEQVVFRYCNADGEISEEDNPNGSVYNIAGVINKKGNILGMMPHPERCCEPLLGGNHGYYLFESIKNFLKGV</sequence>
<evidence type="ECO:0000313" key="10">
    <source>
        <dbReference type="Proteomes" id="UP000323337"/>
    </source>
</evidence>
<keyword evidence="6 8" id="KW-0067">ATP-binding</keyword>
<dbReference type="EC" id="6.3.5.3" evidence="8"/>
<feature type="active site" evidence="8">
    <location>
        <position position="203"/>
    </location>
</feature>
<comment type="subcellular location">
    <subcellularLocation>
        <location evidence="8">Cytoplasm</location>
    </subcellularLocation>
</comment>
<keyword evidence="5 8" id="KW-0378">Hydrolase</keyword>
<name>A0A5D0MLV2_FLESI</name>
<dbReference type="NCBIfam" id="TIGR01737">
    <property type="entry name" value="FGAM_synth_I"/>
    <property type="match status" value="1"/>
</dbReference>
<evidence type="ECO:0000256" key="7">
    <source>
        <dbReference type="ARBA" id="ARBA00022962"/>
    </source>
</evidence>
<dbReference type="InterPro" id="IPR010075">
    <property type="entry name" value="PRibForGlyAmidine_synth_PurQ"/>
</dbReference>
<keyword evidence="4 8" id="KW-0658">Purine biosynthesis</keyword>
<dbReference type="PANTHER" id="PTHR47552">
    <property type="entry name" value="PHOSPHORIBOSYLFORMYLGLYCINAMIDINE SYNTHASE SUBUNIT PURQ"/>
    <property type="match status" value="1"/>
</dbReference>
<dbReference type="SMART" id="SM01211">
    <property type="entry name" value="GATase_5"/>
    <property type="match status" value="1"/>
</dbReference>
<dbReference type="GO" id="GO:0005737">
    <property type="term" value="C:cytoplasm"/>
    <property type="evidence" value="ECO:0007669"/>
    <property type="project" value="UniProtKB-SubCell"/>
</dbReference>
<evidence type="ECO:0000256" key="8">
    <source>
        <dbReference type="HAMAP-Rule" id="MF_00421"/>
    </source>
</evidence>
<comment type="catalytic activity">
    <reaction evidence="8">
        <text>N(2)-formyl-N(1)-(5-phospho-beta-D-ribosyl)glycinamide + L-glutamine + ATP + H2O = 2-formamido-N(1)-(5-O-phospho-beta-D-ribosyl)acetamidine + L-glutamate + ADP + phosphate + H(+)</text>
        <dbReference type="Rhea" id="RHEA:17129"/>
        <dbReference type="ChEBI" id="CHEBI:15377"/>
        <dbReference type="ChEBI" id="CHEBI:15378"/>
        <dbReference type="ChEBI" id="CHEBI:29985"/>
        <dbReference type="ChEBI" id="CHEBI:30616"/>
        <dbReference type="ChEBI" id="CHEBI:43474"/>
        <dbReference type="ChEBI" id="CHEBI:58359"/>
        <dbReference type="ChEBI" id="CHEBI:147286"/>
        <dbReference type="ChEBI" id="CHEBI:147287"/>
        <dbReference type="ChEBI" id="CHEBI:456216"/>
        <dbReference type="EC" id="6.3.5.3"/>
    </reaction>
</comment>
<comment type="pathway">
    <text evidence="8">Purine metabolism; IMP biosynthesis via de novo pathway; 5-amino-1-(5-phospho-D-ribosyl)imidazole from N(2)-formyl-N(1)-(5-phospho-D-ribosyl)glycinamide: step 1/2.</text>
</comment>
<dbReference type="GO" id="GO:0005524">
    <property type="term" value="F:ATP binding"/>
    <property type="evidence" value="ECO:0007669"/>
    <property type="project" value="UniProtKB-KW"/>
</dbReference>
<dbReference type="EMBL" id="VSIV01000357">
    <property type="protein sequence ID" value="TYB32451.1"/>
    <property type="molecule type" value="Genomic_DNA"/>
</dbReference>
<comment type="caution">
    <text evidence="9">The sequence shown here is derived from an EMBL/GenBank/DDBJ whole genome shotgun (WGS) entry which is preliminary data.</text>
</comment>
<dbReference type="GO" id="GO:0004359">
    <property type="term" value="F:glutaminase activity"/>
    <property type="evidence" value="ECO:0007669"/>
    <property type="project" value="UniProtKB-EC"/>
</dbReference>
<dbReference type="NCBIfam" id="NF002957">
    <property type="entry name" value="PRK03619.1"/>
    <property type="match status" value="1"/>
</dbReference>
<dbReference type="Pfam" id="PF13507">
    <property type="entry name" value="GATase_5"/>
    <property type="match status" value="1"/>
</dbReference>
<comment type="function">
    <text evidence="8">Part of the phosphoribosylformylglycinamidine synthase complex involved in the purines biosynthetic pathway. Catalyzes the ATP-dependent conversion of formylglycinamide ribonucleotide (FGAR) and glutamine to yield formylglycinamidine ribonucleotide (FGAM) and glutamate. The FGAM synthase complex is composed of three subunits. PurQ produces an ammonia molecule by converting glutamine to glutamate. PurL transfers the ammonia molecule to FGAR to form FGAM in an ATP-dependent manner. PurS interacts with PurQ and PurL and is thought to assist in the transfer of the ammonia molecule from PurQ to PurL.</text>
</comment>
<keyword evidence="1 8" id="KW-0963">Cytoplasm</keyword>
<protein>
    <recommendedName>
        <fullName evidence="8">Phosphoribosylformylglycinamidine synthase subunit PurQ</fullName>
        <shortName evidence="8">FGAM synthase</shortName>
        <ecNumber evidence="8">6.3.5.3</ecNumber>
    </recommendedName>
    <alternativeName>
        <fullName evidence="8">Formylglycinamide ribonucleotide amidotransferase subunit I</fullName>
        <shortName evidence="8">FGAR amidotransferase I</shortName>
        <shortName evidence="8">FGAR-AT I</shortName>
    </alternativeName>
    <alternativeName>
        <fullName evidence="8">Glutaminase PurQ</fullName>
        <ecNumber evidence="8">3.5.1.2</ecNumber>
    </alternativeName>
    <alternativeName>
        <fullName evidence="8">Phosphoribosylformylglycinamidine synthase subunit I</fullName>
    </alternativeName>
</protein>
<dbReference type="Proteomes" id="UP000323337">
    <property type="component" value="Unassembled WGS sequence"/>
</dbReference>
<dbReference type="EC" id="3.5.1.2" evidence="8"/>
<gene>
    <name evidence="8 9" type="primary">purQ</name>
    <name evidence="9" type="ORF">FXF49_11465</name>
</gene>
<accession>A0A5D0MLV2</accession>
<comment type="subunit">
    <text evidence="8">Part of the FGAM synthase complex composed of 1 PurL, 1 PurQ and 2 PurS subunits.</text>
</comment>
<evidence type="ECO:0000256" key="4">
    <source>
        <dbReference type="ARBA" id="ARBA00022755"/>
    </source>
</evidence>
<feature type="active site" evidence="8">
    <location>
        <position position="205"/>
    </location>
</feature>
<dbReference type="PROSITE" id="PS51273">
    <property type="entry name" value="GATASE_TYPE_1"/>
    <property type="match status" value="1"/>
</dbReference>
<dbReference type="InterPro" id="IPR029062">
    <property type="entry name" value="Class_I_gatase-like"/>
</dbReference>
<dbReference type="AlphaFoldDB" id="A0A5D0MLV2"/>
<dbReference type="GO" id="GO:0006189">
    <property type="term" value="P:'de novo' IMP biosynthetic process"/>
    <property type="evidence" value="ECO:0007669"/>
    <property type="project" value="UniProtKB-UniRule"/>
</dbReference>
<organism evidence="9 10">
    <name type="scientific">Flexistipes sinusarabici</name>
    <dbReference type="NCBI Taxonomy" id="2352"/>
    <lineage>
        <taxon>Bacteria</taxon>
        <taxon>Pseudomonadati</taxon>
        <taxon>Deferribacterota</taxon>
        <taxon>Deferribacteres</taxon>
        <taxon>Deferribacterales</taxon>
        <taxon>Flexistipitaceae</taxon>
        <taxon>Flexistipes</taxon>
    </lineage>
</organism>
<keyword evidence="3 8" id="KW-0547">Nucleotide-binding</keyword>
<evidence type="ECO:0000256" key="5">
    <source>
        <dbReference type="ARBA" id="ARBA00022801"/>
    </source>
</evidence>